<keyword evidence="5" id="KW-1185">Reference proteome</keyword>
<proteinExistence type="predicted"/>
<evidence type="ECO:0000256" key="2">
    <source>
        <dbReference type="ARBA" id="ARBA00023315"/>
    </source>
</evidence>
<sequence>MTVVVRTATGADARAIATVRIETWRVAYAGLIAQEVLDGLDLERETERRALHWDENHADPRTREFVAEVGGELAGWAAVGPSRDPDAGDTGEVYALYALPRHWSTGVGHALMVASERFLIRSGFHSAHLWYLEGNERAASFYERHGWIEDGAAKVDDRIVGGRQAHALHERRRVRDLGDR</sequence>
<dbReference type="PANTHER" id="PTHR43877">
    <property type="entry name" value="AMINOALKYLPHOSPHONATE N-ACETYLTRANSFERASE-RELATED-RELATED"/>
    <property type="match status" value="1"/>
</dbReference>
<evidence type="ECO:0000313" key="4">
    <source>
        <dbReference type="EMBL" id="MFH8249190.1"/>
    </source>
</evidence>
<dbReference type="Gene3D" id="3.40.630.30">
    <property type="match status" value="1"/>
</dbReference>
<feature type="domain" description="N-acetyltransferase" evidence="3">
    <location>
        <begin position="3"/>
        <end position="175"/>
    </location>
</feature>
<dbReference type="EC" id="2.3.-.-" evidence="4"/>
<dbReference type="PANTHER" id="PTHR43877:SF1">
    <property type="entry name" value="ACETYLTRANSFERASE"/>
    <property type="match status" value="1"/>
</dbReference>
<organism evidence="4 5">
    <name type="scientific">Microbacterium alkaliflavum</name>
    <dbReference type="NCBI Taxonomy" id="3248839"/>
    <lineage>
        <taxon>Bacteria</taxon>
        <taxon>Bacillati</taxon>
        <taxon>Actinomycetota</taxon>
        <taxon>Actinomycetes</taxon>
        <taxon>Micrococcales</taxon>
        <taxon>Microbacteriaceae</taxon>
        <taxon>Microbacterium</taxon>
    </lineage>
</organism>
<dbReference type="CDD" id="cd04301">
    <property type="entry name" value="NAT_SF"/>
    <property type="match status" value="1"/>
</dbReference>
<comment type="caution">
    <text evidence="4">The sequence shown here is derived from an EMBL/GenBank/DDBJ whole genome shotgun (WGS) entry which is preliminary data.</text>
</comment>
<name>A0ABW7Q2Y1_9MICO</name>
<dbReference type="Proteomes" id="UP001610861">
    <property type="component" value="Unassembled WGS sequence"/>
</dbReference>
<evidence type="ECO:0000313" key="5">
    <source>
        <dbReference type="Proteomes" id="UP001610861"/>
    </source>
</evidence>
<dbReference type="EMBL" id="JBIQWL010000001">
    <property type="protein sequence ID" value="MFH8249190.1"/>
    <property type="molecule type" value="Genomic_DNA"/>
</dbReference>
<protein>
    <submittedName>
        <fullName evidence="4">GNAT family N-acetyltransferase</fullName>
        <ecNumber evidence="4">2.3.-.-</ecNumber>
    </submittedName>
</protein>
<accession>A0ABW7Q2Y1</accession>
<evidence type="ECO:0000259" key="3">
    <source>
        <dbReference type="PROSITE" id="PS51186"/>
    </source>
</evidence>
<gene>
    <name evidence="4" type="ORF">ACH3VR_02325</name>
</gene>
<dbReference type="InterPro" id="IPR016181">
    <property type="entry name" value="Acyl_CoA_acyltransferase"/>
</dbReference>
<reference evidence="4 5" key="1">
    <citation type="submission" date="2024-09" db="EMBL/GenBank/DDBJ databases">
        <authorList>
            <person name="Pan X."/>
        </authorList>
    </citation>
    <scope>NUCLEOTIDE SEQUENCE [LARGE SCALE GENOMIC DNA]</scope>
    <source>
        <strain evidence="4 5">B2969</strain>
    </source>
</reference>
<dbReference type="InterPro" id="IPR000182">
    <property type="entry name" value="GNAT_dom"/>
</dbReference>
<dbReference type="InterPro" id="IPR050832">
    <property type="entry name" value="Bact_Acetyltransf"/>
</dbReference>
<keyword evidence="1 4" id="KW-0808">Transferase</keyword>
<evidence type="ECO:0000256" key="1">
    <source>
        <dbReference type="ARBA" id="ARBA00022679"/>
    </source>
</evidence>
<dbReference type="GO" id="GO:0016746">
    <property type="term" value="F:acyltransferase activity"/>
    <property type="evidence" value="ECO:0007669"/>
    <property type="project" value="UniProtKB-KW"/>
</dbReference>
<dbReference type="PROSITE" id="PS51186">
    <property type="entry name" value="GNAT"/>
    <property type="match status" value="1"/>
</dbReference>
<dbReference type="SUPFAM" id="SSF55729">
    <property type="entry name" value="Acyl-CoA N-acyltransferases (Nat)"/>
    <property type="match status" value="1"/>
</dbReference>
<dbReference type="Pfam" id="PF00583">
    <property type="entry name" value="Acetyltransf_1"/>
    <property type="match status" value="1"/>
</dbReference>
<keyword evidence="2 4" id="KW-0012">Acyltransferase</keyword>
<dbReference type="RefSeq" id="WP_396639134.1">
    <property type="nucleotide sequence ID" value="NZ_JBIQWL010000001.1"/>
</dbReference>